<evidence type="ECO:0000256" key="1">
    <source>
        <dbReference type="SAM" id="SignalP"/>
    </source>
</evidence>
<feature type="chain" id="PRO_5012615790" evidence="1">
    <location>
        <begin position="27"/>
        <end position="278"/>
    </location>
</feature>
<reference evidence="2 3" key="1">
    <citation type="submission" date="2016-02" db="EMBL/GenBank/DDBJ databases">
        <title>Genome analysis of coral dinoflagellate symbionts highlights evolutionary adaptations to a symbiotic lifestyle.</title>
        <authorList>
            <person name="Aranda M."/>
            <person name="Li Y."/>
            <person name="Liew Y.J."/>
            <person name="Baumgarten S."/>
            <person name="Simakov O."/>
            <person name="Wilson M."/>
            <person name="Piel J."/>
            <person name="Ashoor H."/>
            <person name="Bougouffa S."/>
            <person name="Bajic V.B."/>
            <person name="Ryu T."/>
            <person name="Ravasi T."/>
            <person name="Bayer T."/>
            <person name="Micklem G."/>
            <person name="Kim H."/>
            <person name="Bhak J."/>
            <person name="Lajeunesse T.C."/>
            <person name="Voolstra C.R."/>
        </authorList>
    </citation>
    <scope>NUCLEOTIDE SEQUENCE [LARGE SCALE GENOMIC DNA]</scope>
    <source>
        <strain evidence="2 3">CCMP2467</strain>
    </source>
</reference>
<dbReference type="GO" id="GO:0051131">
    <property type="term" value="P:chaperone-mediated protein complex assembly"/>
    <property type="evidence" value="ECO:0007669"/>
    <property type="project" value="TreeGrafter"/>
</dbReference>
<dbReference type="PANTHER" id="PTHR46787:SF1">
    <property type="entry name" value="MOLECULAR CHAPERONE MKKS"/>
    <property type="match status" value="1"/>
</dbReference>
<proteinExistence type="predicted"/>
<dbReference type="PANTHER" id="PTHR46787">
    <property type="entry name" value="SYNDROMES PUTATIVE CHAPERONIN-RELATED"/>
    <property type="match status" value="1"/>
</dbReference>
<organism evidence="2 3">
    <name type="scientific">Symbiodinium microadriaticum</name>
    <name type="common">Dinoflagellate</name>
    <name type="synonym">Zooxanthella microadriatica</name>
    <dbReference type="NCBI Taxonomy" id="2951"/>
    <lineage>
        <taxon>Eukaryota</taxon>
        <taxon>Sar</taxon>
        <taxon>Alveolata</taxon>
        <taxon>Dinophyceae</taxon>
        <taxon>Suessiales</taxon>
        <taxon>Symbiodiniaceae</taxon>
        <taxon>Symbiodinium</taxon>
    </lineage>
</organism>
<dbReference type="GO" id="GO:0060271">
    <property type="term" value="P:cilium assembly"/>
    <property type="evidence" value="ECO:0007669"/>
    <property type="project" value="InterPro"/>
</dbReference>
<dbReference type="GO" id="GO:0032502">
    <property type="term" value="P:developmental process"/>
    <property type="evidence" value="ECO:0007669"/>
    <property type="project" value="TreeGrafter"/>
</dbReference>
<protein>
    <submittedName>
        <fullName evidence="2">Uncharacterized protein</fullName>
    </submittedName>
</protein>
<dbReference type="OrthoDB" id="528704at2759"/>
<dbReference type="InterPro" id="IPR028790">
    <property type="entry name" value="MKKS"/>
</dbReference>
<dbReference type="GO" id="GO:0006457">
    <property type="term" value="P:protein folding"/>
    <property type="evidence" value="ECO:0007669"/>
    <property type="project" value="InterPro"/>
</dbReference>
<name>A0A1Q9BYH7_SYMMI</name>
<feature type="non-terminal residue" evidence="2">
    <location>
        <position position="278"/>
    </location>
</feature>
<keyword evidence="3" id="KW-1185">Reference proteome</keyword>
<accession>A0A1Q9BYH7</accession>
<keyword evidence="1" id="KW-0732">Signal</keyword>
<dbReference type="GO" id="GO:0005737">
    <property type="term" value="C:cytoplasm"/>
    <property type="evidence" value="ECO:0007669"/>
    <property type="project" value="TreeGrafter"/>
</dbReference>
<dbReference type="EMBL" id="LSRX01002304">
    <property type="protein sequence ID" value="OLP75737.1"/>
    <property type="molecule type" value="Genomic_DNA"/>
</dbReference>
<dbReference type="AlphaFoldDB" id="A0A1Q9BYH7"/>
<feature type="signal peptide" evidence="1">
    <location>
        <begin position="1"/>
        <end position="26"/>
    </location>
</feature>
<dbReference type="Proteomes" id="UP000186817">
    <property type="component" value="Unassembled WGS sequence"/>
</dbReference>
<evidence type="ECO:0000313" key="3">
    <source>
        <dbReference type="Proteomes" id="UP000186817"/>
    </source>
</evidence>
<sequence length="278" mass="30361">MLPVPKLRTGFVIILHFLACVARVAPVPGARLVASSCSAQVLKFWPVEPDHHLLRLILDSAQGHLATHSDGGWLFLQLCIRMFHALQDFPPPAALHGLAQVAPVPGARLVASSCSAQVLKFWPVEPDHHLLRLILDSAQGHLATHSDGGWLFLQLCIRMFHALQGTLALCVKAASDVTSALSDAAIRRELDWSNLPSVLALLRGVLCKPLALAKPSDARHICAVTLEAFLYTTPGMEEGRPWQEVVRFEWCCGQDIAWSESHRGLVLDTPGSLVPWGK</sequence>
<gene>
    <name evidence="2" type="ORF">AK812_SmicGene44422</name>
</gene>
<dbReference type="GO" id="GO:0051082">
    <property type="term" value="F:unfolded protein binding"/>
    <property type="evidence" value="ECO:0007669"/>
    <property type="project" value="InterPro"/>
</dbReference>
<evidence type="ECO:0000313" key="2">
    <source>
        <dbReference type="EMBL" id="OLP75737.1"/>
    </source>
</evidence>
<comment type="caution">
    <text evidence="2">The sequence shown here is derived from an EMBL/GenBank/DDBJ whole genome shotgun (WGS) entry which is preliminary data.</text>
</comment>
<dbReference type="GO" id="GO:0005634">
    <property type="term" value="C:nucleus"/>
    <property type="evidence" value="ECO:0007669"/>
    <property type="project" value="TreeGrafter"/>
</dbReference>